<evidence type="ECO:0000313" key="3">
    <source>
        <dbReference type="Proteomes" id="UP000007013"/>
    </source>
</evidence>
<evidence type="ECO:0000313" key="2">
    <source>
        <dbReference type="EMBL" id="ACB75162.1"/>
    </source>
</evidence>
<accession>B1ZXW0</accession>
<reference evidence="2 3" key="1">
    <citation type="journal article" date="2011" name="J. Bacteriol.">
        <title>Genome sequence of the verrucomicrobium Opitutus terrae PB90-1, an abundant inhabitant of rice paddy soil ecosystems.</title>
        <authorList>
            <person name="van Passel M.W."/>
            <person name="Kant R."/>
            <person name="Palva A."/>
            <person name="Copeland A."/>
            <person name="Lucas S."/>
            <person name="Lapidus A."/>
            <person name="Glavina del Rio T."/>
            <person name="Pitluck S."/>
            <person name="Goltsman E."/>
            <person name="Clum A."/>
            <person name="Sun H."/>
            <person name="Schmutz J."/>
            <person name="Larimer F.W."/>
            <person name="Land M.L."/>
            <person name="Hauser L."/>
            <person name="Kyrpides N."/>
            <person name="Mikhailova N."/>
            <person name="Richardson P.P."/>
            <person name="Janssen P.H."/>
            <person name="de Vos W.M."/>
            <person name="Smidt H."/>
        </authorList>
    </citation>
    <scope>NUCLEOTIDE SEQUENCE [LARGE SCALE GENOMIC DNA]</scope>
    <source>
        <strain evidence="3">DSM 11246 / JCM 15787 / PB90-1</strain>
    </source>
</reference>
<dbReference type="InterPro" id="IPR032710">
    <property type="entry name" value="NTF2-like_dom_sf"/>
</dbReference>
<dbReference type="HOGENOM" id="CLU_1864351_0_0_0"/>
<dbReference type="SUPFAM" id="SSF54427">
    <property type="entry name" value="NTF2-like"/>
    <property type="match status" value="1"/>
</dbReference>
<sequence length="137" mass="15605">MKSGKRPTPRSNRVTTDRQSLLACERELTRAERTGDAATLRALLARDFVGIDLHGRKVTRRTFIAGFLRPELKLAQLRIDDLTVRRTGEMACVVGRSQFTGTFAGRPISGRARFVDVWIHRRSRWQLIGSSVTRIER</sequence>
<dbReference type="KEGG" id="ote:Oter_1879"/>
<dbReference type="EMBL" id="CP001032">
    <property type="protein sequence ID" value="ACB75162.1"/>
    <property type="molecule type" value="Genomic_DNA"/>
</dbReference>
<proteinExistence type="predicted"/>
<dbReference type="AlphaFoldDB" id="B1ZXW0"/>
<evidence type="ECO:0000259" key="1">
    <source>
        <dbReference type="Pfam" id="PF14534"/>
    </source>
</evidence>
<protein>
    <submittedName>
        <fullName evidence="2">Putative secreted protein</fullName>
    </submittedName>
</protein>
<dbReference type="OrthoDB" id="5382786at2"/>
<dbReference type="Proteomes" id="UP000007013">
    <property type="component" value="Chromosome"/>
</dbReference>
<dbReference type="Gene3D" id="3.10.450.50">
    <property type="match status" value="1"/>
</dbReference>
<keyword evidence="3" id="KW-1185">Reference proteome</keyword>
<dbReference type="STRING" id="452637.Oter_1879"/>
<gene>
    <name evidence="2" type="ordered locus">Oter_1879</name>
</gene>
<name>B1ZXW0_OPITP</name>
<dbReference type="InterPro" id="IPR027843">
    <property type="entry name" value="DUF4440"/>
</dbReference>
<dbReference type="Pfam" id="PF14534">
    <property type="entry name" value="DUF4440"/>
    <property type="match status" value="1"/>
</dbReference>
<organism evidence="2 3">
    <name type="scientific">Opitutus terrae (strain DSM 11246 / JCM 15787 / PB90-1)</name>
    <dbReference type="NCBI Taxonomy" id="452637"/>
    <lineage>
        <taxon>Bacteria</taxon>
        <taxon>Pseudomonadati</taxon>
        <taxon>Verrucomicrobiota</taxon>
        <taxon>Opitutia</taxon>
        <taxon>Opitutales</taxon>
        <taxon>Opitutaceae</taxon>
        <taxon>Opitutus</taxon>
    </lineage>
</organism>
<feature type="domain" description="DUF4440" evidence="1">
    <location>
        <begin position="21"/>
        <end position="127"/>
    </location>
</feature>
<dbReference type="RefSeq" id="WP_012374699.1">
    <property type="nucleotide sequence ID" value="NC_010571.1"/>
</dbReference>